<evidence type="ECO:0000313" key="2">
    <source>
        <dbReference type="Proteomes" id="UP000287872"/>
    </source>
</evidence>
<dbReference type="InterPro" id="IPR010282">
    <property type="entry name" value="Uncharacterised_HutD/Ves"/>
</dbReference>
<dbReference type="PANTHER" id="PTHR37943">
    <property type="entry name" value="PROTEIN VES"/>
    <property type="match status" value="1"/>
</dbReference>
<protein>
    <recommendedName>
        <fullName evidence="3">HutD-family protein</fullName>
    </recommendedName>
</protein>
<reference evidence="1 2" key="1">
    <citation type="submission" date="2018-11" db="EMBL/GenBank/DDBJ databases">
        <title>Genome sequencing and assembly of Clostridium tagluense strain A121.</title>
        <authorList>
            <person name="Murakami T."/>
            <person name="Segawa T."/>
            <person name="Shcherbakova V.A."/>
            <person name="Mori H."/>
            <person name="Yoshimura Y."/>
        </authorList>
    </citation>
    <scope>NUCLEOTIDE SEQUENCE [LARGE SCALE GENOMIC DNA]</scope>
    <source>
        <strain evidence="1 2">A121</strain>
    </source>
</reference>
<dbReference type="Pfam" id="PF05962">
    <property type="entry name" value="HutD"/>
    <property type="match status" value="1"/>
</dbReference>
<proteinExistence type="predicted"/>
<dbReference type="SUPFAM" id="SSF51182">
    <property type="entry name" value="RmlC-like cupins"/>
    <property type="match status" value="1"/>
</dbReference>
<name>A0A401UJE0_9CLOT</name>
<gene>
    <name evidence="1" type="ORF">Ctaglu_12050</name>
</gene>
<keyword evidence="2" id="KW-1185">Reference proteome</keyword>
<dbReference type="Gene3D" id="2.60.120.10">
    <property type="entry name" value="Jelly Rolls"/>
    <property type="match status" value="1"/>
</dbReference>
<dbReference type="EMBL" id="BHYK01000005">
    <property type="protein sequence ID" value="GCD09582.1"/>
    <property type="molecule type" value="Genomic_DNA"/>
</dbReference>
<dbReference type="InterPro" id="IPR011051">
    <property type="entry name" value="RmlC_Cupin_sf"/>
</dbReference>
<dbReference type="PANTHER" id="PTHR37943:SF1">
    <property type="entry name" value="PROTEIN VES"/>
    <property type="match status" value="1"/>
</dbReference>
<dbReference type="RefSeq" id="WP_124999130.1">
    <property type="nucleotide sequence ID" value="NZ_BHYK01000005.1"/>
</dbReference>
<organism evidence="1 2">
    <name type="scientific">Clostridium tagluense</name>
    <dbReference type="NCBI Taxonomy" id="360422"/>
    <lineage>
        <taxon>Bacteria</taxon>
        <taxon>Bacillati</taxon>
        <taxon>Bacillota</taxon>
        <taxon>Clostridia</taxon>
        <taxon>Eubacteriales</taxon>
        <taxon>Clostridiaceae</taxon>
        <taxon>Clostridium</taxon>
    </lineage>
</organism>
<dbReference type="InterPro" id="IPR014710">
    <property type="entry name" value="RmlC-like_jellyroll"/>
</dbReference>
<evidence type="ECO:0008006" key="3">
    <source>
        <dbReference type="Google" id="ProtNLM"/>
    </source>
</evidence>
<dbReference type="OrthoDB" id="9786443at2"/>
<comment type="caution">
    <text evidence="1">The sequence shown here is derived from an EMBL/GenBank/DDBJ whole genome shotgun (WGS) entry which is preliminary data.</text>
</comment>
<evidence type="ECO:0000313" key="1">
    <source>
        <dbReference type="EMBL" id="GCD09582.1"/>
    </source>
</evidence>
<sequence length="207" mass="23560">MSCNIEVIKKNQHKTSEWSGGTTTELYIYPVDSQYSLRNFKWRLSSAKVQVESSTFTFLQGISRIIMVLEGELLLEHENHHNATLKAFQQDNFSGEWVTKSFGKVTDFNLMMAKGYKGKLEAISVNAGEFKDINVNDVEKSSQITEAFYIVKGDIEIDSEINGKINLNQGDLAIVTRTDKEIISQFMIQSRSHEESIIIKASIFYLE</sequence>
<dbReference type="AlphaFoldDB" id="A0A401UJE0"/>
<accession>A0A401UJE0</accession>
<dbReference type="Proteomes" id="UP000287872">
    <property type="component" value="Unassembled WGS sequence"/>
</dbReference>